<dbReference type="Proteomes" id="UP001430637">
    <property type="component" value="Unassembled WGS sequence"/>
</dbReference>
<dbReference type="PANTHER" id="PTHR21708">
    <property type="entry name" value="PROBABLE 2-DEHYDROPANTOATE 2-REDUCTASE"/>
    <property type="match status" value="1"/>
</dbReference>
<reference evidence="6" key="1">
    <citation type="submission" date="2021-10" db="EMBL/GenBank/DDBJ databases">
        <title>Anaerobic single-cell dispensing facilitates the cultivation of human gut bacteria.</title>
        <authorList>
            <person name="Afrizal A."/>
        </authorList>
    </citation>
    <scope>NUCLEOTIDE SEQUENCE</scope>
    <source>
        <strain evidence="6">CLA-AA-H233</strain>
    </source>
</reference>
<dbReference type="NCBIfam" id="TIGR00745">
    <property type="entry name" value="apbA_panE"/>
    <property type="match status" value="1"/>
</dbReference>
<dbReference type="SUPFAM" id="SSF48179">
    <property type="entry name" value="6-phosphogluconate dehydrogenase C-terminal domain-like"/>
    <property type="match status" value="1"/>
</dbReference>
<feature type="domain" description="Ketopantoate reductase C-terminal" evidence="5">
    <location>
        <begin position="243"/>
        <end position="367"/>
    </location>
</feature>
<dbReference type="InterPro" id="IPR036291">
    <property type="entry name" value="NAD(P)-bd_dom_sf"/>
</dbReference>
<comment type="caution">
    <text evidence="6">The sequence shown here is derived from an EMBL/GenBank/DDBJ whole genome shotgun (WGS) entry which is preliminary data.</text>
</comment>
<feature type="domain" description="Ketopantoate reductase N-terminal" evidence="4">
    <location>
        <begin position="80"/>
        <end position="216"/>
    </location>
</feature>
<keyword evidence="3 6" id="KW-0560">Oxidoreductase</keyword>
<comment type="similarity">
    <text evidence="1">Belongs to the ketopantoate reductase family.</text>
</comment>
<dbReference type="PANTHER" id="PTHR21708:SF26">
    <property type="entry name" value="2-DEHYDROPANTOATE 2-REDUCTASE"/>
    <property type="match status" value="1"/>
</dbReference>
<dbReference type="Pfam" id="PF08546">
    <property type="entry name" value="ApbA_C"/>
    <property type="match status" value="1"/>
</dbReference>
<evidence type="ECO:0000259" key="5">
    <source>
        <dbReference type="Pfam" id="PF08546"/>
    </source>
</evidence>
<dbReference type="InterPro" id="IPR013328">
    <property type="entry name" value="6PGD_dom2"/>
</dbReference>
<name>A0ABS8FBJ1_9FIRM</name>
<keyword evidence="2" id="KW-0521">NADP</keyword>
<proteinExistence type="inferred from homology"/>
<evidence type="ECO:0000259" key="4">
    <source>
        <dbReference type="Pfam" id="PF02558"/>
    </source>
</evidence>
<dbReference type="InterPro" id="IPR013752">
    <property type="entry name" value="KPA_reductase"/>
</dbReference>
<dbReference type="EMBL" id="JAJEQL010000037">
    <property type="protein sequence ID" value="MCC2200288.1"/>
    <property type="molecule type" value="Genomic_DNA"/>
</dbReference>
<keyword evidence="7" id="KW-1185">Reference proteome</keyword>
<evidence type="ECO:0000313" key="7">
    <source>
        <dbReference type="Proteomes" id="UP001430637"/>
    </source>
</evidence>
<dbReference type="InterPro" id="IPR013332">
    <property type="entry name" value="KPR_N"/>
</dbReference>
<organism evidence="6 7">
    <name type="scientific">Faecalibacterium butyricigenerans</name>
    <dbReference type="NCBI Taxonomy" id="1851427"/>
    <lineage>
        <taxon>Bacteria</taxon>
        <taxon>Bacillati</taxon>
        <taxon>Bacillota</taxon>
        <taxon>Clostridia</taxon>
        <taxon>Eubacteriales</taxon>
        <taxon>Oscillospiraceae</taxon>
        <taxon>Faecalibacterium</taxon>
    </lineage>
</organism>
<sequence length="373" mass="40936">MERCRVLRIEEQMYGCEELPEGAEVCCDVTVEAADGTRKTLSCPDAALIRQGIGEGDRVLWDGMELKKERNSMKKIETSALIGLGALGILFGRKMPGVKVIADAGRIARYSAQPVVCNGEECHFDYVTPEQGQPVDLLLVAVKATVLEQAIRDMKKFIGPDTIILSVLNGITSEEDIEAVYPGHCLWSVAIGMDATRVGRSLTFGAPGRIQFGEKNGEMTDRVRAVDEYLTACGIASEPCSDILFKQWSKLMVNDGLNQAAAAFDLPYGGLTKPGPAYDKMLEAMQEVIDLSVLEGVNLPADNHKAFLESMAPTFKPDGMPSMRQDVLAQRPTEVEEFAGVVRRLAKKHGMPTPANDFFYEKIREIEAGYHKE</sequence>
<gene>
    <name evidence="6" type="ORF">LKD23_11090</name>
</gene>
<dbReference type="Gene3D" id="1.10.1040.10">
    <property type="entry name" value="N-(1-d-carboxylethyl)-l-norvaline Dehydrogenase, domain 2"/>
    <property type="match status" value="1"/>
</dbReference>
<dbReference type="InterPro" id="IPR008927">
    <property type="entry name" value="6-PGluconate_DH-like_C_sf"/>
</dbReference>
<dbReference type="EC" id="1.1.1.169" evidence="6"/>
<accession>A0ABS8FBJ1</accession>
<dbReference type="InterPro" id="IPR051402">
    <property type="entry name" value="KPR-Related"/>
</dbReference>
<dbReference type="SUPFAM" id="SSF51735">
    <property type="entry name" value="NAD(P)-binding Rossmann-fold domains"/>
    <property type="match status" value="1"/>
</dbReference>
<evidence type="ECO:0000313" key="6">
    <source>
        <dbReference type="EMBL" id="MCC2200288.1"/>
    </source>
</evidence>
<evidence type="ECO:0000256" key="2">
    <source>
        <dbReference type="ARBA" id="ARBA00022857"/>
    </source>
</evidence>
<dbReference type="GO" id="GO:0008677">
    <property type="term" value="F:2-dehydropantoate 2-reductase activity"/>
    <property type="evidence" value="ECO:0007669"/>
    <property type="project" value="UniProtKB-EC"/>
</dbReference>
<dbReference type="RefSeq" id="WP_227621702.1">
    <property type="nucleotide sequence ID" value="NZ_JAJEQL010000037.1"/>
</dbReference>
<dbReference type="Pfam" id="PF02558">
    <property type="entry name" value="ApbA"/>
    <property type="match status" value="1"/>
</dbReference>
<protein>
    <submittedName>
        <fullName evidence="6">2-dehydropantoate 2-reductase</fullName>
        <ecNumber evidence="6">1.1.1.169</ecNumber>
    </submittedName>
</protein>
<dbReference type="Gene3D" id="3.40.50.720">
    <property type="entry name" value="NAD(P)-binding Rossmann-like Domain"/>
    <property type="match status" value="1"/>
</dbReference>
<evidence type="ECO:0000256" key="1">
    <source>
        <dbReference type="ARBA" id="ARBA00007870"/>
    </source>
</evidence>
<dbReference type="InterPro" id="IPR003710">
    <property type="entry name" value="ApbA"/>
</dbReference>
<evidence type="ECO:0000256" key="3">
    <source>
        <dbReference type="ARBA" id="ARBA00023002"/>
    </source>
</evidence>